<accession>A0A8S2T580</accession>
<feature type="non-terminal residue" evidence="1">
    <location>
        <position position="1"/>
    </location>
</feature>
<proteinExistence type="predicted"/>
<protein>
    <submittedName>
        <fullName evidence="1">Uncharacterized protein</fullName>
    </submittedName>
</protein>
<organism evidence="1 3">
    <name type="scientific">Rotaria magnacalcarata</name>
    <dbReference type="NCBI Taxonomy" id="392030"/>
    <lineage>
        <taxon>Eukaryota</taxon>
        <taxon>Metazoa</taxon>
        <taxon>Spiralia</taxon>
        <taxon>Gnathifera</taxon>
        <taxon>Rotifera</taxon>
        <taxon>Eurotatoria</taxon>
        <taxon>Bdelloidea</taxon>
        <taxon>Philodinida</taxon>
        <taxon>Philodinidae</taxon>
        <taxon>Rotaria</taxon>
    </lineage>
</organism>
<sequence>MNRRISNGDERDCTTKLTCAVANSEVFRRKKSASLNSPANSENRPTADELERLELPWCWKSYS</sequence>
<name>A0A8S2T580_9BILA</name>
<dbReference type="Proteomes" id="UP000681720">
    <property type="component" value="Unassembled WGS sequence"/>
</dbReference>
<dbReference type="EMBL" id="CAJOBJ010030584">
    <property type="protein sequence ID" value="CAF4270441.1"/>
    <property type="molecule type" value="Genomic_DNA"/>
</dbReference>
<comment type="caution">
    <text evidence="1">The sequence shown here is derived from an EMBL/GenBank/DDBJ whole genome shotgun (WGS) entry which is preliminary data.</text>
</comment>
<dbReference type="EMBL" id="CAJOBJ010030894">
    <property type="protein sequence ID" value="CAF4272131.1"/>
    <property type="molecule type" value="Genomic_DNA"/>
</dbReference>
<gene>
    <name evidence="1" type="ORF">GIL414_LOCUS24529</name>
    <name evidence="2" type="ORF">GIL414_LOCUS24604</name>
</gene>
<dbReference type="AlphaFoldDB" id="A0A8S2T580"/>
<reference evidence="1" key="1">
    <citation type="submission" date="2021-02" db="EMBL/GenBank/DDBJ databases">
        <authorList>
            <person name="Nowell W R."/>
        </authorList>
    </citation>
    <scope>NUCLEOTIDE SEQUENCE</scope>
</reference>
<evidence type="ECO:0000313" key="1">
    <source>
        <dbReference type="EMBL" id="CAF4270441.1"/>
    </source>
</evidence>
<evidence type="ECO:0000313" key="3">
    <source>
        <dbReference type="Proteomes" id="UP000681720"/>
    </source>
</evidence>
<evidence type="ECO:0000313" key="2">
    <source>
        <dbReference type="EMBL" id="CAF4272131.1"/>
    </source>
</evidence>